<name>A0AAJ7WS32_PETMA</name>
<protein>
    <submittedName>
        <fullName evidence="3">Inhibitory synaptic factor 2A-like isoform X5</fullName>
    </submittedName>
</protein>
<feature type="region of interest" description="Disordered" evidence="1">
    <location>
        <begin position="420"/>
        <end position="470"/>
    </location>
</feature>
<feature type="compositionally biased region" description="Pro residues" evidence="1">
    <location>
        <begin position="442"/>
        <end position="460"/>
    </location>
</feature>
<keyword evidence="2" id="KW-1185">Reference proteome</keyword>
<sequence>MDYCTRCTELAEPSKALKSTAIQTSPWIKRQALTVPSRHGLKSTKVCSNSIQVAIVHHSAERQVGIEENVSVRTESDDLKPPGCQEPKQTSRRLNNLSEKTEIPAGCGQADQNAVNSPRSKNKQASSAQNEKGTHGVGSGETEEHIKPSKELHSESDKALSVDAENDKRQTTATELAVAVLEQITTLTSHMAPSQTRIARQPIEHPLILSEELLNFQKLSAEKLIIQQDFKVETPESLAIKGEANNLSSPNRVAFGTGNRSPCKNDCPPDLLRKDHNLNELITIDSDEDPKHNPSRQARGSSQDQTSAAGGDDVTRQQQQSHQSAEERRGSSKDLQGSWEEVEELRKKLRTLEEVLRASQDTIKLLLSVIQELERVQAHKEGRSYRSGQDMTNCDACRKSACIIYSVEHDFKQQEDKIHRQLKPKETPCPGTTPQDEVVDAQPPPPPSPEVKAPESPPSPVQQKALRPLGKREKKGCFWFL</sequence>
<dbReference type="InterPro" id="IPR029337">
    <property type="entry name" value="INSYN2"/>
</dbReference>
<proteinExistence type="predicted"/>
<evidence type="ECO:0000313" key="2">
    <source>
        <dbReference type="Proteomes" id="UP001318040"/>
    </source>
</evidence>
<dbReference type="Pfam" id="PF15265">
    <property type="entry name" value="FAM196"/>
    <property type="match status" value="1"/>
</dbReference>
<dbReference type="GeneID" id="116941306"/>
<organism evidence="2 3">
    <name type="scientific">Petromyzon marinus</name>
    <name type="common">Sea lamprey</name>
    <dbReference type="NCBI Taxonomy" id="7757"/>
    <lineage>
        <taxon>Eukaryota</taxon>
        <taxon>Metazoa</taxon>
        <taxon>Chordata</taxon>
        <taxon>Craniata</taxon>
        <taxon>Vertebrata</taxon>
        <taxon>Cyclostomata</taxon>
        <taxon>Hyperoartia</taxon>
        <taxon>Petromyzontiformes</taxon>
        <taxon>Petromyzontidae</taxon>
        <taxon>Petromyzon</taxon>
    </lineage>
</organism>
<reference evidence="3" key="1">
    <citation type="submission" date="2025-08" db="UniProtKB">
        <authorList>
            <consortium name="RefSeq"/>
        </authorList>
    </citation>
    <scope>IDENTIFICATION</scope>
    <source>
        <tissue evidence="3">Sperm</tissue>
    </source>
</reference>
<dbReference type="PANTHER" id="PTHR28682">
    <property type="entry name" value="INHIBITORY SYNAPTIC FACTOR 2A-RELATED"/>
    <property type="match status" value="1"/>
</dbReference>
<evidence type="ECO:0000256" key="1">
    <source>
        <dbReference type="SAM" id="MobiDB-lite"/>
    </source>
</evidence>
<dbReference type="AlphaFoldDB" id="A0AAJ7WS32"/>
<feature type="compositionally biased region" description="Basic and acidic residues" evidence="1">
    <location>
        <begin position="142"/>
        <end position="168"/>
    </location>
</feature>
<accession>A0AAJ7WS32</accession>
<dbReference type="RefSeq" id="XP_032808114.1">
    <property type="nucleotide sequence ID" value="XM_032952223.1"/>
</dbReference>
<feature type="region of interest" description="Disordered" evidence="1">
    <location>
        <begin position="243"/>
        <end position="339"/>
    </location>
</feature>
<dbReference type="Proteomes" id="UP001318040">
    <property type="component" value="Chromosome 11"/>
</dbReference>
<evidence type="ECO:0000313" key="3">
    <source>
        <dbReference type="RefSeq" id="XP_032808114.1"/>
    </source>
</evidence>
<feature type="region of interest" description="Disordered" evidence="1">
    <location>
        <begin position="66"/>
        <end position="168"/>
    </location>
</feature>
<feature type="compositionally biased region" description="Polar residues" evidence="1">
    <location>
        <begin position="110"/>
        <end position="131"/>
    </location>
</feature>
<gene>
    <name evidence="3" type="primary">LOC116941306</name>
</gene>
<feature type="compositionally biased region" description="Polar residues" evidence="1">
    <location>
        <begin position="295"/>
        <end position="308"/>
    </location>
</feature>